<reference evidence="3" key="1">
    <citation type="submission" date="2016-10" db="EMBL/GenBank/DDBJ databases">
        <authorList>
            <person name="Varghese N."/>
            <person name="Submissions S."/>
        </authorList>
    </citation>
    <scope>NUCLEOTIDE SEQUENCE [LARGE SCALE GENOMIC DNA]</scope>
    <source>
        <strain evidence="3">CGMCC 1.10971</strain>
    </source>
</reference>
<proteinExistence type="predicted"/>
<evidence type="ECO:0000313" key="2">
    <source>
        <dbReference type="EMBL" id="SFF97855.1"/>
    </source>
</evidence>
<feature type="region of interest" description="Disordered" evidence="1">
    <location>
        <begin position="65"/>
        <end position="93"/>
    </location>
</feature>
<gene>
    <name evidence="2" type="ORF">SAMN05216175_102248</name>
</gene>
<accession>A0A1I2N1U9</accession>
<keyword evidence="3" id="KW-1185">Reference proteome</keyword>
<evidence type="ECO:0000313" key="3">
    <source>
        <dbReference type="Proteomes" id="UP000198623"/>
    </source>
</evidence>
<sequence length="147" mass="16498">MMSMINALLFAPVRFTIHNVGLISWTKHPHAGTQLGNQPSKPHKPTAHKKICFIVLGKMERKLKKTHPQDLPSLALSRSNPTHPNSQLDTLPKYTPNTRTLKRYTAVSVNNLINRYSVTAYSLSEARSLLPAFTVVTSWTLVKELAE</sequence>
<evidence type="ECO:0000256" key="1">
    <source>
        <dbReference type="SAM" id="MobiDB-lite"/>
    </source>
</evidence>
<dbReference type="AlphaFoldDB" id="A0A1I2N1U9"/>
<protein>
    <submittedName>
        <fullName evidence="2">Uncharacterized protein</fullName>
    </submittedName>
</protein>
<feature type="compositionally biased region" description="Polar residues" evidence="1">
    <location>
        <begin position="76"/>
        <end position="93"/>
    </location>
</feature>
<organism evidence="2 3">
    <name type="scientific">Neptunomonas qingdaonensis</name>
    <dbReference type="NCBI Taxonomy" id="1045558"/>
    <lineage>
        <taxon>Bacteria</taxon>
        <taxon>Pseudomonadati</taxon>
        <taxon>Pseudomonadota</taxon>
        <taxon>Gammaproteobacteria</taxon>
        <taxon>Oceanospirillales</taxon>
        <taxon>Oceanospirillaceae</taxon>
        <taxon>Neptunomonas</taxon>
    </lineage>
</organism>
<name>A0A1I2N1U9_9GAMM</name>
<dbReference type="STRING" id="1045558.SAMN05216175_102248"/>
<dbReference type="Proteomes" id="UP000198623">
    <property type="component" value="Unassembled WGS sequence"/>
</dbReference>
<dbReference type="EMBL" id="FOOU01000002">
    <property type="protein sequence ID" value="SFF97855.1"/>
    <property type="molecule type" value="Genomic_DNA"/>
</dbReference>